<dbReference type="STRING" id="1678637.AC230_14100"/>
<accession>A0A0K9XDK1</accession>
<evidence type="ECO:0000313" key="2">
    <source>
        <dbReference type="EMBL" id="KNB51514.1"/>
    </source>
</evidence>
<evidence type="ECO:0000313" key="3">
    <source>
        <dbReference type="Proteomes" id="UP000037288"/>
    </source>
</evidence>
<dbReference type="PATRIC" id="fig|1678637.3.peg.3040"/>
<sequence>MVTTTTGAGGKTAEHDRPGMHLSCARRALRYEGKRLSSLRSPWILAGIVVLIGIGNGIDIGLHDYSPAATADVLQFAPLASQAPMSAFLLFAFGATAISAEYAHQAARSTFLTLSSRRTAYAAKVAVTSVTAAAVALGSSLLGALIASGMRAVRGEPSLGWLGLPAPMASFTVVMLCWPALAAGLTALVRNRLPVIMFLLLWPLVLERLVGLLLGRIPGFSAVPGHLPFAASRAALYCLRGDDDFEDAGFTRALLGSDVHPALGLLIFCAFTVGVVVAGGAAYTRRDV</sequence>
<dbReference type="Proteomes" id="UP000037288">
    <property type="component" value="Unassembled WGS sequence"/>
</dbReference>
<feature type="transmembrane region" description="Helical" evidence="1">
    <location>
        <begin position="168"/>
        <end position="189"/>
    </location>
</feature>
<dbReference type="AlphaFoldDB" id="A0A0K9XDK1"/>
<gene>
    <name evidence="2" type="ORF">AC230_14100</name>
</gene>
<reference evidence="3" key="1">
    <citation type="submission" date="2015-07" db="EMBL/GenBank/DDBJ databases">
        <title>Draft genome sequence of Streptomyces sp. CMAA 1322, a bacterium isolated from Caatinga biome, from dry forest semiarid of Brazil.</title>
        <authorList>
            <person name="Santos S.N."/>
            <person name="Gacesa R."/>
            <person name="Taketani R.G."/>
            <person name="Long P.F."/>
            <person name="Melo I.S."/>
        </authorList>
    </citation>
    <scope>NUCLEOTIDE SEQUENCE [LARGE SCALE GENOMIC DNA]</scope>
    <source>
        <strain evidence="3">CMAA 1322</strain>
    </source>
</reference>
<keyword evidence="1" id="KW-0812">Transmembrane</keyword>
<protein>
    <recommendedName>
        <fullName evidence="4">ABC transporter permease</fullName>
    </recommendedName>
</protein>
<feature type="transmembrane region" description="Helical" evidence="1">
    <location>
        <begin position="125"/>
        <end position="148"/>
    </location>
</feature>
<organism evidence="2 3">
    <name type="scientific">Streptomyces caatingaensis</name>
    <dbReference type="NCBI Taxonomy" id="1678637"/>
    <lineage>
        <taxon>Bacteria</taxon>
        <taxon>Bacillati</taxon>
        <taxon>Actinomycetota</taxon>
        <taxon>Actinomycetes</taxon>
        <taxon>Kitasatosporales</taxon>
        <taxon>Streptomycetaceae</taxon>
        <taxon>Streptomyces</taxon>
    </lineage>
</organism>
<comment type="caution">
    <text evidence="2">The sequence shown here is derived from an EMBL/GenBank/DDBJ whole genome shotgun (WGS) entry which is preliminary data.</text>
</comment>
<evidence type="ECO:0000256" key="1">
    <source>
        <dbReference type="SAM" id="Phobius"/>
    </source>
</evidence>
<keyword evidence="1" id="KW-1133">Transmembrane helix</keyword>
<feature type="transmembrane region" description="Helical" evidence="1">
    <location>
        <begin position="43"/>
        <end position="63"/>
    </location>
</feature>
<feature type="transmembrane region" description="Helical" evidence="1">
    <location>
        <begin position="196"/>
        <end position="217"/>
    </location>
</feature>
<keyword evidence="1" id="KW-0472">Membrane</keyword>
<proteinExistence type="predicted"/>
<name>A0A0K9XDK1_9ACTN</name>
<feature type="transmembrane region" description="Helical" evidence="1">
    <location>
        <begin position="83"/>
        <end position="104"/>
    </location>
</feature>
<keyword evidence="3" id="KW-1185">Reference proteome</keyword>
<dbReference type="EMBL" id="LFXA01000009">
    <property type="protein sequence ID" value="KNB51514.1"/>
    <property type="molecule type" value="Genomic_DNA"/>
</dbReference>
<feature type="transmembrane region" description="Helical" evidence="1">
    <location>
        <begin position="262"/>
        <end position="283"/>
    </location>
</feature>
<evidence type="ECO:0008006" key="4">
    <source>
        <dbReference type="Google" id="ProtNLM"/>
    </source>
</evidence>